<feature type="region of interest" description="Disordered" evidence="6">
    <location>
        <begin position="417"/>
        <end position="444"/>
    </location>
</feature>
<sequence length="444" mass="50472">MHCFLFFLVFFFYDTVIPEGHRFRPTPEELVNYLMVKMRDPAFTIPYIRDVNIYKYHPSGLPGLFSSYQSDDQVWYFFCTLENKYGKSDRASRTAIGGSWKKTGKDHQVEARGSNKPIGIKKIFVFYKDRDFRKENRTNWVMHEYSKIQEDHNSNKQGQVVLCRIERKPDKKRKASSSLDKESPDKGQPSVSLAYDSGNNVAQDSSEVESQQPRNLHLPSSSDYDVVDSNRTEVEPHLQPNVNIPCVTKNISPEVRRLDPALQDELIDWFIPQSPIHPQPGSSHSSCFSNGLNVRTPQSASEQEDDLANSRLREVISDQLQPNQHTSYVTTDDFPELESQLPPKRHKSSNGEDLVAKNISSELEPLVLGKQDAIDGLQSPISSVFGDDSIVPNTLLGSESEDAFQNSEWELRDDFFGEETGHSLPPDVNSSKTATEAHIYPQWV</sequence>
<dbReference type="Pfam" id="PF02365">
    <property type="entry name" value="NAM"/>
    <property type="match status" value="1"/>
</dbReference>
<dbReference type="PANTHER" id="PTHR31989">
    <property type="entry name" value="NAC DOMAIN-CONTAINING PROTEIN 82-RELATED"/>
    <property type="match status" value="1"/>
</dbReference>
<feature type="compositionally biased region" description="Polar residues" evidence="6">
    <location>
        <begin position="280"/>
        <end position="301"/>
    </location>
</feature>
<evidence type="ECO:0000256" key="2">
    <source>
        <dbReference type="ARBA" id="ARBA00023015"/>
    </source>
</evidence>
<dbReference type="PROSITE" id="PS51005">
    <property type="entry name" value="NAC"/>
    <property type="match status" value="1"/>
</dbReference>
<organism evidence="9 10">
    <name type="scientific">Acer yangbiense</name>
    <dbReference type="NCBI Taxonomy" id="1000413"/>
    <lineage>
        <taxon>Eukaryota</taxon>
        <taxon>Viridiplantae</taxon>
        <taxon>Streptophyta</taxon>
        <taxon>Embryophyta</taxon>
        <taxon>Tracheophyta</taxon>
        <taxon>Spermatophyta</taxon>
        <taxon>Magnoliopsida</taxon>
        <taxon>eudicotyledons</taxon>
        <taxon>Gunneridae</taxon>
        <taxon>Pentapetalae</taxon>
        <taxon>rosids</taxon>
        <taxon>malvids</taxon>
        <taxon>Sapindales</taxon>
        <taxon>Sapindaceae</taxon>
        <taxon>Hippocastanoideae</taxon>
        <taxon>Acereae</taxon>
        <taxon>Acer</taxon>
    </lineage>
</organism>
<feature type="signal peptide" evidence="7">
    <location>
        <begin position="1"/>
        <end position="18"/>
    </location>
</feature>
<evidence type="ECO:0000313" key="10">
    <source>
        <dbReference type="Proteomes" id="UP000323000"/>
    </source>
</evidence>
<comment type="subcellular location">
    <subcellularLocation>
        <location evidence="1">Nucleus</location>
    </subcellularLocation>
</comment>
<evidence type="ECO:0000313" key="9">
    <source>
        <dbReference type="EMBL" id="TXG50370.1"/>
    </source>
</evidence>
<dbReference type="InterPro" id="IPR003441">
    <property type="entry name" value="NAC-dom"/>
</dbReference>
<evidence type="ECO:0000256" key="5">
    <source>
        <dbReference type="ARBA" id="ARBA00023242"/>
    </source>
</evidence>
<dbReference type="EMBL" id="VAHF01000011">
    <property type="protein sequence ID" value="TXG50370.1"/>
    <property type="molecule type" value="Genomic_DNA"/>
</dbReference>
<dbReference type="GO" id="GO:0006355">
    <property type="term" value="P:regulation of DNA-templated transcription"/>
    <property type="evidence" value="ECO:0007669"/>
    <property type="project" value="InterPro"/>
</dbReference>
<keyword evidence="4" id="KW-0804">Transcription</keyword>
<evidence type="ECO:0000259" key="8">
    <source>
        <dbReference type="PROSITE" id="PS51005"/>
    </source>
</evidence>
<keyword evidence="10" id="KW-1185">Reference proteome</keyword>
<dbReference type="InterPro" id="IPR036093">
    <property type="entry name" value="NAC_dom_sf"/>
</dbReference>
<dbReference type="SUPFAM" id="SSF101941">
    <property type="entry name" value="NAC domain"/>
    <property type="match status" value="1"/>
</dbReference>
<evidence type="ECO:0000256" key="4">
    <source>
        <dbReference type="ARBA" id="ARBA00023163"/>
    </source>
</evidence>
<feature type="domain" description="NAC" evidence="8">
    <location>
        <begin position="17"/>
        <end position="168"/>
    </location>
</feature>
<dbReference type="AlphaFoldDB" id="A0A5C7H005"/>
<feature type="chain" id="PRO_5022832466" description="NAC domain-containing protein" evidence="7">
    <location>
        <begin position="19"/>
        <end position="444"/>
    </location>
</feature>
<keyword evidence="3" id="KW-0238">DNA-binding</keyword>
<keyword evidence="7" id="KW-0732">Signal</keyword>
<keyword evidence="5" id="KW-0539">Nucleus</keyword>
<dbReference type="GO" id="GO:0003677">
    <property type="term" value="F:DNA binding"/>
    <property type="evidence" value="ECO:0007669"/>
    <property type="project" value="UniProtKB-KW"/>
</dbReference>
<evidence type="ECO:0000256" key="1">
    <source>
        <dbReference type="ARBA" id="ARBA00004123"/>
    </source>
</evidence>
<evidence type="ECO:0000256" key="3">
    <source>
        <dbReference type="ARBA" id="ARBA00023125"/>
    </source>
</evidence>
<dbReference type="GO" id="GO:0005634">
    <property type="term" value="C:nucleus"/>
    <property type="evidence" value="ECO:0007669"/>
    <property type="project" value="UniProtKB-SubCell"/>
</dbReference>
<comment type="caution">
    <text evidence="9">The sequence shown here is derived from an EMBL/GenBank/DDBJ whole genome shotgun (WGS) entry which is preliminary data.</text>
</comment>
<keyword evidence="2" id="KW-0805">Transcription regulation</keyword>
<feature type="region of interest" description="Disordered" evidence="6">
    <location>
        <begin position="273"/>
        <end position="351"/>
    </location>
</feature>
<evidence type="ECO:0000256" key="7">
    <source>
        <dbReference type="SAM" id="SignalP"/>
    </source>
</evidence>
<feature type="compositionally biased region" description="Polar residues" evidence="6">
    <location>
        <begin position="197"/>
        <end position="223"/>
    </location>
</feature>
<reference evidence="10" key="1">
    <citation type="journal article" date="2019" name="Gigascience">
        <title>De novo genome assembly of the endangered Acer yangbiense, a plant species with extremely small populations endemic to Yunnan Province, China.</title>
        <authorList>
            <person name="Yang J."/>
            <person name="Wariss H.M."/>
            <person name="Tao L."/>
            <person name="Zhang R."/>
            <person name="Yun Q."/>
            <person name="Hollingsworth P."/>
            <person name="Dao Z."/>
            <person name="Luo G."/>
            <person name="Guo H."/>
            <person name="Ma Y."/>
            <person name="Sun W."/>
        </authorList>
    </citation>
    <scope>NUCLEOTIDE SEQUENCE [LARGE SCALE GENOMIC DNA]</scope>
    <source>
        <strain evidence="10">cv. Malutang</strain>
    </source>
</reference>
<evidence type="ECO:0000256" key="6">
    <source>
        <dbReference type="SAM" id="MobiDB-lite"/>
    </source>
</evidence>
<name>A0A5C7H005_9ROSI</name>
<accession>A0A5C7H005</accession>
<feature type="region of interest" description="Disordered" evidence="6">
    <location>
        <begin position="152"/>
        <end position="226"/>
    </location>
</feature>
<dbReference type="Proteomes" id="UP000323000">
    <property type="component" value="Chromosome 11"/>
</dbReference>
<dbReference type="Gene3D" id="2.170.150.80">
    <property type="entry name" value="NAC domain"/>
    <property type="match status" value="1"/>
</dbReference>
<feature type="compositionally biased region" description="Polar residues" evidence="6">
    <location>
        <begin position="318"/>
        <end position="330"/>
    </location>
</feature>
<dbReference type="OrthoDB" id="932225at2759"/>
<gene>
    <name evidence="9" type="ORF">EZV62_022894</name>
</gene>
<protein>
    <recommendedName>
        <fullName evidence="8">NAC domain-containing protein</fullName>
    </recommendedName>
</protein>
<proteinExistence type="predicted"/>